<protein>
    <submittedName>
        <fullName evidence="1">(Mediterranean fruit fly) hypothetical protein</fullName>
    </submittedName>
</protein>
<dbReference type="Proteomes" id="UP000606786">
    <property type="component" value="Unassembled WGS sequence"/>
</dbReference>
<organism evidence="1 2">
    <name type="scientific">Ceratitis capitata</name>
    <name type="common">Mediterranean fruit fly</name>
    <name type="synonym">Tephritis capitata</name>
    <dbReference type="NCBI Taxonomy" id="7213"/>
    <lineage>
        <taxon>Eukaryota</taxon>
        <taxon>Metazoa</taxon>
        <taxon>Ecdysozoa</taxon>
        <taxon>Arthropoda</taxon>
        <taxon>Hexapoda</taxon>
        <taxon>Insecta</taxon>
        <taxon>Pterygota</taxon>
        <taxon>Neoptera</taxon>
        <taxon>Endopterygota</taxon>
        <taxon>Diptera</taxon>
        <taxon>Brachycera</taxon>
        <taxon>Muscomorpha</taxon>
        <taxon>Tephritoidea</taxon>
        <taxon>Tephritidae</taxon>
        <taxon>Ceratitis</taxon>
        <taxon>Ceratitis</taxon>
    </lineage>
</organism>
<evidence type="ECO:0000313" key="1">
    <source>
        <dbReference type="EMBL" id="CAD6998606.1"/>
    </source>
</evidence>
<gene>
    <name evidence="1" type="ORF">CCAP1982_LOCUS7181</name>
</gene>
<reference evidence="1" key="1">
    <citation type="submission" date="2020-11" db="EMBL/GenBank/DDBJ databases">
        <authorList>
            <person name="Whitehead M."/>
        </authorList>
    </citation>
    <scope>NUCLEOTIDE SEQUENCE</scope>
    <source>
        <strain evidence="1">EGII</strain>
    </source>
</reference>
<evidence type="ECO:0000313" key="2">
    <source>
        <dbReference type="Proteomes" id="UP000606786"/>
    </source>
</evidence>
<keyword evidence="2" id="KW-1185">Reference proteome</keyword>
<dbReference type="AlphaFoldDB" id="A0A811UL25"/>
<sequence>KGRIAKKPTVIIHEIYCAATLQFNEDNRMKSKSAPKSKCTCFKITKRTSSPPSHHTQSTVVFTPLPSEIGSSERSPCAENV</sequence>
<comment type="caution">
    <text evidence="1">The sequence shown here is derived from an EMBL/GenBank/DDBJ whole genome shotgun (WGS) entry which is preliminary data.</text>
</comment>
<accession>A0A811UL25</accession>
<feature type="non-terminal residue" evidence="1">
    <location>
        <position position="1"/>
    </location>
</feature>
<name>A0A811UL25_CERCA</name>
<proteinExistence type="predicted"/>
<dbReference type="EMBL" id="CAJHJT010000012">
    <property type="protein sequence ID" value="CAD6998606.1"/>
    <property type="molecule type" value="Genomic_DNA"/>
</dbReference>